<evidence type="ECO:0000256" key="1">
    <source>
        <dbReference type="SAM" id="MobiDB-lite"/>
    </source>
</evidence>
<proteinExistence type="predicted"/>
<gene>
    <name evidence="2" type="primary">C4YFX2</name>
</gene>
<evidence type="ECO:0000313" key="2">
    <source>
        <dbReference type="EMBL" id="VWP01303.1"/>
    </source>
</evidence>
<feature type="region of interest" description="Disordered" evidence="1">
    <location>
        <begin position="61"/>
        <end position="111"/>
    </location>
</feature>
<reference evidence="2" key="1">
    <citation type="submission" date="2019-10" db="EMBL/GenBank/DDBJ databases">
        <authorList>
            <person name="Nor Muhammad N."/>
        </authorList>
    </citation>
    <scope>NUCLEOTIDE SEQUENCE</scope>
</reference>
<dbReference type="AlphaFoldDB" id="A0A5K1K5X6"/>
<accession>A0A5K1K5X6</accession>
<feature type="compositionally biased region" description="Pro residues" evidence="1">
    <location>
        <begin position="65"/>
        <end position="74"/>
    </location>
</feature>
<organism evidence="2">
    <name type="scientific">Ganoderma boninense</name>
    <dbReference type="NCBI Taxonomy" id="34458"/>
    <lineage>
        <taxon>Eukaryota</taxon>
        <taxon>Fungi</taxon>
        <taxon>Dikarya</taxon>
        <taxon>Basidiomycota</taxon>
        <taxon>Agaricomycotina</taxon>
        <taxon>Agaricomycetes</taxon>
        <taxon>Polyporales</taxon>
        <taxon>Polyporaceae</taxon>
        <taxon>Ganoderma</taxon>
    </lineage>
</organism>
<name>A0A5K1K5X6_9APHY</name>
<dbReference type="EMBL" id="LR729265">
    <property type="protein sequence ID" value="VWP01303.1"/>
    <property type="molecule type" value="Genomic_DNA"/>
</dbReference>
<feature type="compositionally biased region" description="Polar residues" evidence="1">
    <location>
        <begin position="102"/>
        <end position="111"/>
    </location>
</feature>
<sequence length="239" mass="25829">MNEASSKTILADALAMGRERQTVGRANRNRFFAWCAFLILGRLASDESAVPSPILPASTNAAAPPAEPAVPPSPVTVSASPASDFVDDAPVSVPSLPDADSGLTQKPASALSESSPSIRPIFAAFLEEAALLERSRALTDYASGAADPVLVHQRPSRVSSSSWGGFPQVDCGHPECIRDMHRLRWAFSKAGLAYHPAMRDVYRALRAAYRLLYACQWDRMAVLIRDFFVELRDAESPSM</sequence>
<protein>
    <submittedName>
        <fullName evidence="2">Transcriptional repressor TUP1</fullName>
    </submittedName>
</protein>